<gene>
    <name evidence="1" type="ORF">GGH94_002771</name>
</gene>
<evidence type="ECO:0000313" key="1">
    <source>
        <dbReference type="EMBL" id="KAJ2864625.1"/>
    </source>
</evidence>
<dbReference type="EMBL" id="JANBUY010000082">
    <property type="protein sequence ID" value="KAJ2864625.1"/>
    <property type="molecule type" value="Genomic_DNA"/>
</dbReference>
<proteinExistence type="predicted"/>
<comment type="caution">
    <text evidence="1">The sequence shown here is derived from an EMBL/GenBank/DDBJ whole genome shotgun (WGS) entry which is preliminary data.</text>
</comment>
<accession>A0A9W8II96</accession>
<reference evidence="1" key="1">
    <citation type="submission" date="2022-07" db="EMBL/GenBank/DDBJ databases">
        <title>Phylogenomic reconstructions and comparative analyses of Kickxellomycotina fungi.</title>
        <authorList>
            <person name="Reynolds N.K."/>
            <person name="Stajich J.E."/>
            <person name="Barry K."/>
            <person name="Grigoriev I.V."/>
            <person name="Crous P."/>
            <person name="Smith M.E."/>
        </authorList>
    </citation>
    <scope>NUCLEOTIDE SEQUENCE</scope>
    <source>
        <strain evidence="1">RSA 476</strain>
    </source>
</reference>
<dbReference type="AlphaFoldDB" id="A0A9W8II96"/>
<protein>
    <submittedName>
        <fullName evidence="1">Uncharacterized protein</fullName>
    </submittedName>
</protein>
<name>A0A9W8II96_9FUNG</name>
<sequence>MPMGVAPKTLPAYVIDTCGLMSKRFRHWHFECQINVGGGHVQAAGKTDEAAKYVLLLELVCPNFGCINPSLYLDRSFVTQLHKTYGRLEFELYAERLWSIASKE</sequence>
<organism evidence="1 2">
    <name type="scientific">Coemansia aciculifera</name>
    <dbReference type="NCBI Taxonomy" id="417176"/>
    <lineage>
        <taxon>Eukaryota</taxon>
        <taxon>Fungi</taxon>
        <taxon>Fungi incertae sedis</taxon>
        <taxon>Zoopagomycota</taxon>
        <taxon>Kickxellomycotina</taxon>
        <taxon>Kickxellomycetes</taxon>
        <taxon>Kickxellales</taxon>
        <taxon>Kickxellaceae</taxon>
        <taxon>Coemansia</taxon>
    </lineage>
</organism>
<keyword evidence="2" id="KW-1185">Reference proteome</keyword>
<dbReference type="Proteomes" id="UP001140074">
    <property type="component" value="Unassembled WGS sequence"/>
</dbReference>
<evidence type="ECO:0000313" key="2">
    <source>
        <dbReference type="Proteomes" id="UP001140074"/>
    </source>
</evidence>